<comment type="caution">
    <text evidence="1">The sequence shown here is derived from an EMBL/GenBank/DDBJ whole genome shotgun (WGS) entry which is preliminary data.</text>
</comment>
<evidence type="ECO:0000313" key="2">
    <source>
        <dbReference type="Proteomes" id="UP001054945"/>
    </source>
</evidence>
<protein>
    <submittedName>
        <fullName evidence="1">Uncharacterized protein</fullName>
    </submittedName>
</protein>
<name>A0AAV4YCI2_CAEEX</name>
<accession>A0AAV4YCI2</accession>
<organism evidence="1 2">
    <name type="scientific">Caerostris extrusa</name>
    <name type="common">Bark spider</name>
    <name type="synonym">Caerostris bankana</name>
    <dbReference type="NCBI Taxonomy" id="172846"/>
    <lineage>
        <taxon>Eukaryota</taxon>
        <taxon>Metazoa</taxon>
        <taxon>Ecdysozoa</taxon>
        <taxon>Arthropoda</taxon>
        <taxon>Chelicerata</taxon>
        <taxon>Arachnida</taxon>
        <taxon>Araneae</taxon>
        <taxon>Araneomorphae</taxon>
        <taxon>Entelegynae</taxon>
        <taxon>Araneoidea</taxon>
        <taxon>Araneidae</taxon>
        <taxon>Caerostris</taxon>
    </lineage>
</organism>
<sequence length="86" mass="9570">MIFLLPKLQAVYSRTCNTNTIRTFANQASLLDNLKLLKLKVAPRTKSACKMTLPDIGNVLPGIIKVPLLFEYYKESTGQRSAKSAI</sequence>
<dbReference type="Proteomes" id="UP001054945">
    <property type="component" value="Unassembled WGS sequence"/>
</dbReference>
<evidence type="ECO:0000313" key="1">
    <source>
        <dbReference type="EMBL" id="GIZ05008.1"/>
    </source>
</evidence>
<dbReference type="EMBL" id="BPLR01019190">
    <property type="protein sequence ID" value="GIZ05008.1"/>
    <property type="molecule type" value="Genomic_DNA"/>
</dbReference>
<dbReference type="AlphaFoldDB" id="A0AAV4YCI2"/>
<reference evidence="1 2" key="1">
    <citation type="submission" date="2021-06" db="EMBL/GenBank/DDBJ databases">
        <title>Caerostris extrusa draft genome.</title>
        <authorList>
            <person name="Kono N."/>
            <person name="Arakawa K."/>
        </authorList>
    </citation>
    <scope>NUCLEOTIDE SEQUENCE [LARGE SCALE GENOMIC DNA]</scope>
</reference>
<proteinExistence type="predicted"/>
<keyword evidence="2" id="KW-1185">Reference proteome</keyword>
<gene>
    <name evidence="1" type="ORF">CEXT_740441</name>
</gene>